<dbReference type="GO" id="GO:0022857">
    <property type="term" value="F:transmembrane transporter activity"/>
    <property type="evidence" value="ECO:0007669"/>
    <property type="project" value="TreeGrafter"/>
</dbReference>
<feature type="transmembrane region" description="Helical" evidence="7">
    <location>
        <begin position="166"/>
        <end position="192"/>
    </location>
</feature>
<accession>A0A2G6KJC3</accession>
<dbReference type="Proteomes" id="UP000230821">
    <property type="component" value="Unassembled WGS sequence"/>
</dbReference>
<evidence type="ECO:0000256" key="1">
    <source>
        <dbReference type="ARBA" id="ARBA00004429"/>
    </source>
</evidence>
<feature type="transmembrane region" description="Helical" evidence="7">
    <location>
        <begin position="395"/>
        <end position="419"/>
    </location>
</feature>
<gene>
    <name evidence="9" type="ORF">CSA56_02950</name>
</gene>
<sequence length="426" mass="45400">MTVLIVMFIVTMALGIPIAFVFGISSIVYFVFISNMPLTMVGLQLYNGVDSFVLLAIPFFILAGQLMNRTGITKDLVAFVQVLVGRLPGALAQVNIVVSILFAGLTGAAVADTAAIGSILIPAMKKEGYSAPYSAAVTTASSIIGPIIPPSIIMVIYGTITGESIGALFMGGFIPGVLIGLGLMILALVYAFKEHHPRRTEPIPGHEIWRRTKSALVGIIMPVIIIGGILSGQFTATEAASLACGYAFLVGIVIYRSLTLKDILESLLESAVVSSVILLIISTAKLFGMVLTIERIPTQIAQLMMSVTDNKIVFLLLVNIFLLFMGMIMETGANIILLAPILLPLAVKYGVHPLHFALIMIVNVNIGLTTPPLGVCLFTAAPIAKTSYESIAMKVLPFVAMEILILLVITYIPDLVLIVPKLTGFL</sequence>
<dbReference type="PANTHER" id="PTHR33362:SF2">
    <property type="entry name" value="TRAP TRANSPORTER LARGE PERMEASE PROTEIN"/>
    <property type="match status" value="1"/>
</dbReference>
<feature type="transmembrane region" description="Helical" evidence="7">
    <location>
        <begin position="312"/>
        <end position="328"/>
    </location>
</feature>
<evidence type="ECO:0000256" key="6">
    <source>
        <dbReference type="ARBA" id="ARBA00023136"/>
    </source>
</evidence>
<evidence type="ECO:0000256" key="5">
    <source>
        <dbReference type="ARBA" id="ARBA00022989"/>
    </source>
</evidence>
<dbReference type="NCBIfam" id="TIGR00786">
    <property type="entry name" value="dctM"/>
    <property type="match status" value="1"/>
</dbReference>
<evidence type="ECO:0000259" key="8">
    <source>
        <dbReference type="Pfam" id="PF06808"/>
    </source>
</evidence>
<dbReference type="InterPro" id="IPR004681">
    <property type="entry name" value="TRAP_DctM"/>
</dbReference>
<feature type="domain" description="TRAP C4-dicarboxylate transport system permease DctM subunit" evidence="8">
    <location>
        <begin position="5"/>
        <end position="414"/>
    </location>
</feature>
<feature type="transmembrane region" description="Helical" evidence="7">
    <location>
        <begin position="270"/>
        <end position="292"/>
    </location>
</feature>
<feature type="transmembrane region" description="Helical" evidence="7">
    <location>
        <begin position="45"/>
        <end position="64"/>
    </location>
</feature>
<evidence type="ECO:0000313" key="9">
    <source>
        <dbReference type="EMBL" id="PIE35761.1"/>
    </source>
</evidence>
<dbReference type="PANTHER" id="PTHR33362">
    <property type="entry name" value="SIALIC ACID TRAP TRANSPORTER PERMEASE PROTEIN SIAT-RELATED"/>
    <property type="match status" value="1"/>
</dbReference>
<name>A0A2G6KJC3_9BACT</name>
<dbReference type="InterPro" id="IPR010656">
    <property type="entry name" value="DctM"/>
</dbReference>
<organism evidence="9 10">
    <name type="scientific">candidate division KSB3 bacterium</name>
    <dbReference type="NCBI Taxonomy" id="2044937"/>
    <lineage>
        <taxon>Bacteria</taxon>
        <taxon>candidate division KSB3</taxon>
    </lineage>
</organism>
<keyword evidence="3" id="KW-0997">Cell inner membrane</keyword>
<protein>
    <submittedName>
        <fullName evidence="9">C4-dicarboxylate ABC transporter permease</fullName>
    </submittedName>
</protein>
<dbReference type="PIRSF" id="PIRSF006066">
    <property type="entry name" value="HI0050"/>
    <property type="match status" value="1"/>
</dbReference>
<evidence type="ECO:0000256" key="2">
    <source>
        <dbReference type="ARBA" id="ARBA00022475"/>
    </source>
</evidence>
<feature type="transmembrane region" description="Helical" evidence="7">
    <location>
        <begin position="133"/>
        <end position="160"/>
    </location>
</feature>
<proteinExistence type="predicted"/>
<comment type="subcellular location">
    <subcellularLocation>
        <location evidence="1">Cell inner membrane</location>
        <topology evidence="1">Multi-pass membrane protein</topology>
    </subcellularLocation>
</comment>
<feature type="transmembrane region" description="Helical" evidence="7">
    <location>
        <begin position="213"/>
        <end position="234"/>
    </location>
</feature>
<keyword evidence="2" id="KW-1003">Cell membrane</keyword>
<dbReference type="EMBL" id="PDSK01000034">
    <property type="protein sequence ID" value="PIE35761.1"/>
    <property type="molecule type" value="Genomic_DNA"/>
</dbReference>
<evidence type="ECO:0000256" key="7">
    <source>
        <dbReference type="SAM" id="Phobius"/>
    </source>
</evidence>
<dbReference type="AlphaFoldDB" id="A0A2G6KJC3"/>
<dbReference type="GO" id="GO:0005886">
    <property type="term" value="C:plasma membrane"/>
    <property type="evidence" value="ECO:0007669"/>
    <property type="project" value="UniProtKB-SubCell"/>
</dbReference>
<evidence type="ECO:0000256" key="4">
    <source>
        <dbReference type="ARBA" id="ARBA00022692"/>
    </source>
</evidence>
<feature type="transmembrane region" description="Helical" evidence="7">
    <location>
        <begin position="100"/>
        <end position="121"/>
    </location>
</feature>
<feature type="transmembrane region" description="Helical" evidence="7">
    <location>
        <begin position="7"/>
        <end position="33"/>
    </location>
</feature>
<feature type="transmembrane region" description="Helical" evidence="7">
    <location>
        <begin position="357"/>
        <end position="383"/>
    </location>
</feature>
<reference evidence="9 10" key="1">
    <citation type="submission" date="2017-10" db="EMBL/GenBank/DDBJ databases">
        <title>Novel microbial diversity and functional potential in the marine mammal oral microbiome.</title>
        <authorList>
            <person name="Dudek N.K."/>
            <person name="Sun C.L."/>
            <person name="Burstein D."/>
            <person name="Kantor R.S."/>
            <person name="Aliaga Goltsman D.S."/>
            <person name="Bik E.M."/>
            <person name="Thomas B.C."/>
            <person name="Banfield J.F."/>
            <person name="Relman D.A."/>
        </authorList>
    </citation>
    <scope>NUCLEOTIDE SEQUENCE [LARGE SCALE GENOMIC DNA]</scope>
    <source>
        <strain evidence="9">DOLJORAL78_47_16</strain>
    </source>
</reference>
<keyword evidence="5 7" id="KW-1133">Transmembrane helix</keyword>
<feature type="transmembrane region" description="Helical" evidence="7">
    <location>
        <begin position="240"/>
        <end position="258"/>
    </location>
</feature>
<evidence type="ECO:0000256" key="3">
    <source>
        <dbReference type="ARBA" id="ARBA00022519"/>
    </source>
</evidence>
<keyword evidence="4 7" id="KW-0812">Transmembrane</keyword>
<keyword evidence="6 7" id="KW-0472">Membrane</keyword>
<dbReference type="Pfam" id="PF06808">
    <property type="entry name" value="DctM"/>
    <property type="match status" value="1"/>
</dbReference>
<evidence type="ECO:0000313" key="10">
    <source>
        <dbReference type="Proteomes" id="UP000230821"/>
    </source>
</evidence>
<comment type="caution">
    <text evidence="9">The sequence shown here is derived from an EMBL/GenBank/DDBJ whole genome shotgun (WGS) entry which is preliminary data.</text>
</comment>